<name>L1I6H0_GUITC</name>
<dbReference type="InterPro" id="IPR032675">
    <property type="entry name" value="LRR_dom_sf"/>
</dbReference>
<dbReference type="AlphaFoldDB" id="L1I6H0"/>
<keyword evidence="3" id="KW-0732">Signal</keyword>
<dbReference type="GeneID" id="17288409"/>
<reference evidence="5" key="3">
    <citation type="submission" date="2015-06" db="UniProtKB">
        <authorList>
            <consortium name="EnsemblProtists"/>
        </authorList>
    </citation>
    <scope>IDENTIFICATION</scope>
</reference>
<dbReference type="PANTHER" id="PTHR45617">
    <property type="entry name" value="LEUCINE RICH REPEAT FAMILY PROTEIN"/>
    <property type="match status" value="1"/>
</dbReference>
<accession>L1I6H0</accession>
<keyword evidence="2" id="KW-0677">Repeat</keyword>
<dbReference type="Gene3D" id="3.80.10.10">
    <property type="entry name" value="Ribonuclease Inhibitor"/>
    <property type="match status" value="1"/>
</dbReference>
<feature type="signal peptide" evidence="3">
    <location>
        <begin position="1"/>
        <end position="30"/>
    </location>
</feature>
<dbReference type="Pfam" id="PF13855">
    <property type="entry name" value="LRR_8"/>
    <property type="match status" value="1"/>
</dbReference>
<dbReference type="PANTHER" id="PTHR45617:SF180">
    <property type="entry name" value="ELRR (EXTRACELLULAR LEUCINE-RICH REPEAT) ONLY"/>
    <property type="match status" value="1"/>
</dbReference>
<evidence type="ECO:0000256" key="1">
    <source>
        <dbReference type="ARBA" id="ARBA00022614"/>
    </source>
</evidence>
<organism evidence="4">
    <name type="scientific">Guillardia theta (strain CCMP2712)</name>
    <name type="common">Cryptophyte</name>
    <dbReference type="NCBI Taxonomy" id="905079"/>
    <lineage>
        <taxon>Eukaryota</taxon>
        <taxon>Cryptophyceae</taxon>
        <taxon>Pyrenomonadales</taxon>
        <taxon>Geminigeraceae</taxon>
        <taxon>Guillardia</taxon>
    </lineage>
</organism>
<dbReference type="eggNOG" id="KOG4194">
    <property type="taxonomic scope" value="Eukaryota"/>
</dbReference>
<evidence type="ECO:0008006" key="7">
    <source>
        <dbReference type="Google" id="ProtNLM"/>
    </source>
</evidence>
<evidence type="ECO:0000256" key="2">
    <source>
        <dbReference type="ARBA" id="ARBA00022737"/>
    </source>
</evidence>
<dbReference type="RefSeq" id="XP_005818667.1">
    <property type="nucleotide sequence ID" value="XM_005818610.1"/>
</dbReference>
<gene>
    <name evidence="4" type="ORF">GUITHDRAFT_122127</name>
</gene>
<dbReference type="InterPro" id="IPR003591">
    <property type="entry name" value="Leu-rich_rpt_typical-subtyp"/>
</dbReference>
<protein>
    <recommendedName>
        <fullName evidence="7">Leucine-rich repeat-containing N-terminal plant-type domain-containing protein</fullName>
    </recommendedName>
</protein>
<evidence type="ECO:0000313" key="4">
    <source>
        <dbReference type="EMBL" id="EKX31687.1"/>
    </source>
</evidence>
<reference evidence="4 6" key="1">
    <citation type="journal article" date="2012" name="Nature">
        <title>Algal genomes reveal evolutionary mosaicism and the fate of nucleomorphs.</title>
        <authorList>
            <consortium name="DOE Joint Genome Institute"/>
            <person name="Curtis B.A."/>
            <person name="Tanifuji G."/>
            <person name="Burki F."/>
            <person name="Gruber A."/>
            <person name="Irimia M."/>
            <person name="Maruyama S."/>
            <person name="Arias M.C."/>
            <person name="Ball S.G."/>
            <person name="Gile G.H."/>
            <person name="Hirakawa Y."/>
            <person name="Hopkins J.F."/>
            <person name="Kuo A."/>
            <person name="Rensing S.A."/>
            <person name="Schmutz J."/>
            <person name="Symeonidi A."/>
            <person name="Elias M."/>
            <person name="Eveleigh R.J."/>
            <person name="Herman E.K."/>
            <person name="Klute M.J."/>
            <person name="Nakayama T."/>
            <person name="Obornik M."/>
            <person name="Reyes-Prieto A."/>
            <person name="Armbrust E.V."/>
            <person name="Aves S.J."/>
            <person name="Beiko R.G."/>
            <person name="Coutinho P."/>
            <person name="Dacks J.B."/>
            <person name="Durnford D.G."/>
            <person name="Fast N.M."/>
            <person name="Green B.R."/>
            <person name="Grisdale C.J."/>
            <person name="Hempel F."/>
            <person name="Henrissat B."/>
            <person name="Hoppner M.P."/>
            <person name="Ishida K."/>
            <person name="Kim E."/>
            <person name="Koreny L."/>
            <person name="Kroth P.G."/>
            <person name="Liu Y."/>
            <person name="Malik S.B."/>
            <person name="Maier U.G."/>
            <person name="McRose D."/>
            <person name="Mock T."/>
            <person name="Neilson J.A."/>
            <person name="Onodera N.T."/>
            <person name="Poole A.M."/>
            <person name="Pritham E.J."/>
            <person name="Richards T.A."/>
            <person name="Rocap G."/>
            <person name="Roy S.W."/>
            <person name="Sarai C."/>
            <person name="Schaack S."/>
            <person name="Shirato S."/>
            <person name="Slamovits C.H."/>
            <person name="Spencer D.F."/>
            <person name="Suzuki S."/>
            <person name="Worden A.Z."/>
            <person name="Zauner S."/>
            <person name="Barry K."/>
            <person name="Bell C."/>
            <person name="Bharti A.K."/>
            <person name="Crow J.A."/>
            <person name="Grimwood J."/>
            <person name="Kramer R."/>
            <person name="Lindquist E."/>
            <person name="Lucas S."/>
            <person name="Salamov A."/>
            <person name="McFadden G.I."/>
            <person name="Lane C.E."/>
            <person name="Keeling P.J."/>
            <person name="Gray M.W."/>
            <person name="Grigoriev I.V."/>
            <person name="Archibald J.M."/>
        </authorList>
    </citation>
    <scope>NUCLEOTIDE SEQUENCE</scope>
    <source>
        <strain evidence="4 6">CCMP2712</strain>
    </source>
</reference>
<dbReference type="InterPro" id="IPR001611">
    <property type="entry name" value="Leu-rich_rpt"/>
</dbReference>
<evidence type="ECO:0000256" key="3">
    <source>
        <dbReference type="SAM" id="SignalP"/>
    </source>
</evidence>
<sequence>MRAVAMAGRVEAPALITLLVIGGWTMQTHCADYFICGGCSFTVSDEGLLQRTGSCSLGAAGANCMLMYAGIVDIEEGTFDGLHDMTYLDLSQNQLTNIPGGLFDGLSGLQYLSLSYNQLSSIAPDAFSNCTQLSYVDVSFNQLTCYYASWPLEIMSLDTIAAGKLCQNMTTNLTGNVTTNLIACYPHISVELDSANLPSDMAGQYCEAFDCKRDEGGSWFGGVDYAHCFRKNDDKTWKIWNTGCGWEIGQYISVNAPSPGISWQRYARTYSGYCHPIPPSQLDIRALVNTSTFYDSLGNMLVGVHSVLVLSPHNSSADAVSAVEDTTDTFNASSAVNSSSADSSPLPLVDTALLSFPECVERRDWGAMLELMNNGTAATGGLGLLMEPPLESWICIQEHPCLQRVADAQPSDMMCFVYHEVDRVFLPWSINSLLKLVMP</sequence>
<dbReference type="PRINTS" id="PR00019">
    <property type="entry name" value="LEURICHRPT"/>
</dbReference>
<evidence type="ECO:0000313" key="6">
    <source>
        <dbReference type="Proteomes" id="UP000011087"/>
    </source>
</evidence>
<dbReference type="SMART" id="SM00369">
    <property type="entry name" value="LRR_TYP"/>
    <property type="match status" value="2"/>
</dbReference>
<proteinExistence type="predicted"/>
<dbReference type="EMBL" id="JH993248">
    <property type="protein sequence ID" value="EKX31687.1"/>
    <property type="molecule type" value="Genomic_DNA"/>
</dbReference>
<dbReference type="PROSITE" id="PS51450">
    <property type="entry name" value="LRR"/>
    <property type="match status" value="1"/>
</dbReference>
<keyword evidence="6" id="KW-1185">Reference proteome</keyword>
<dbReference type="SUPFAM" id="SSF52058">
    <property type="entry name" value="L domain-like"/>
    <property type="match status" value="1"/>
</dbReference>
<dbReference type="PaxDb" id="55529-EKX31687"/>
<dbReference type="Proteomes" id="UP000011087">
    <property type="component" value="Unassembled WGS sequence"/>
</dbReference>
<dbReference type="STRING" id="905079.L1I6H0"/>
<feature type="chain" id="PRO_5008769661" description="Leucine-rich repeat-containing N-terminal plant-type domain-containing protein" evidence="3">
    <location>
        <begin position="31"/>
        <end position="439"/>
    </location>
</feature>
<dbReference type="EnsemblProtists" id="EKX31687">
    <property type="protein sequence ID" value="EKX31687"/>
    <property type="gene ID" value="GUITHDRAFT_122127"/>
</dbReference>
<dbReference type="KEGG" id="gtt:GUITHDRAFT_122127"/>
<dbReference type="HOGENOM" id="CLU_624777_0_0_1"/>
<evidence type="ECO:0000313" key="5">
    <source>
        <dbReference type="EnsemblProtists" id="EKX31687"/>
    </source>
</evidence>
<reference evidence="6" key="2">
    <citation type="submission" date="2012-11" db="EMBL/GenBank/DDBJ databases">
        <authorList>
            <person name="Kuo A."/>
            <person name="Curtis B.A."/>
            <person name="Tanifuji G."/>
            <person name="Burki F."/>
            <person name="Gruber A."/>
            <person name="Irimia M."/>
            <person name="Maruyama S."/>
            <person name="Arias M.C."/>
            <person name="Ball S.G."/>
            <person name="Gile G.H."/>
            <person name="Hirakawa Y."/>
            <person name="Hopkins J.F."/>
            <person name="Rensing S.A."/>
            <person name="Schmutz J."/>
            <person name="Symeonidi A."/>
            <person name="Elias M."/>
            <person name="Eveleigh R.J."/>
            <person name="Herman E.K."/>
            <person name="Klute M.J."/>
            <person name="Nakayama T."/>
            <person name="Obornik M."/>
            <person name="Reyes-Prieto A."/>
            <person name="Armbrust E.V."/>
            <person name="Aves S.J."/>
            <person name="Beiko R.G."/>
            <person name="Coutinho P."/>
            <person name="Dacks J.B."/>
            <person name="Durnford D.G."/>
            <person name="Fast N.M."/>
            <person name="Green B.R."/>
            <person name="Grisdale C."/>
            <person name="Hempe F."/>
            <person name="Henrissat B."/>
            <person name="Hoppner M.P."/>
            <person name="Ishida K.-I."/>
            <person name="Kim E."/>
            <person name="Koreny L."/>
            <person name="Kroth P.G."/>
            <person name="Liu Y."/>
            <person name="Malik S.-B."/>
            <person name="Maier U.G."/>
            <person name="McRose D."/>
            <person name="Mock T."/>
            <person name="Neilson J.A."/>
            <person name="Onodera N.T."/>
            <person name="Poole A.M."/>
            <person name="Pritham E.J."/>
            <person name="Richards T.A."/>
            <person name="Rocap G."/>
            <person name="Roy S.W."/>
            <person name="Sarai C."/>
            <person name="Schaack S."/>
            <person name="Shirato S."/>
            <person name="Slamovits C.H."/>
            <person name="Spencer D.F."/>
            <person name="Suzuki S."/>
            <person name="Worden A.Z."/>
            <person name="Zauner S."/>
            <person name="Barry K."/>
            <person name="Bell C."/>
            <person name="Bharti A.K."/>
            <person name="Crow J.A."/>
            <person name="Grimwood J."/>
            <person name="Kramer R."/>
            <person name="Lindquist E."/>
            <person name="Lucas S."/>
            <person name="Salamov A."/>
            <person name="McFadden G.I."/>
            <person name="Lane C.E."/>
            <person name="Keeling P.J."/>
            <person name="Gray M.W."/>
            <person name="Grigoriev I.V."/>
            <person name="Archibald J.M."/>
        </authorList>
    </citation>
    <scope>NUCLEOTIDE SEQUENCE</scope>
    <source>
        <strain evidence="6">CCMP2712</strain>
    </source>
</reference>
<keyword evidence="1" id="KW-0433">Leucine-rich repeat</keyword>